<evidence type="ECO:0000256" key="1">
    <source>
        <dbReference type="SAM" id="MobiDB-lite"/>
    </source>
</evidence>
<evidence type="ECO:0008006" key="5">
    <source>
        <dbReference type="Google" id="ProtNLM"/>
    </source>
</evidence>
<name>A0A1H4LGD2_9MICO</name>
<sequence length="290" mass="30137">MTTTSHTPDETPDTSLTPFPRRNHLNRLRRQRTKRRARIMGASALALGLTLGGTGVAASWATPTVDPSVKPLMPSATSMADASTQLQAADEAQSTASSALDDANAALDRADDSVDTATLASYVKDLEAADPREPDATLSVAKKTMSETATVTADIEADEKAEAAAKAAAEAAAKKKAEEAARAQAAANTPAGAKATAARMAAQKYGWGSGQFSCLSSLWAKESGWSYTASNASSGAYGIPQALPGSKMASVGSDWATNATTQIAWGLDYIKRAYGTPCAAWGHSQAMNWY</sequence>
<accession>A0A1H4LGD2</accession>
<reference evidence="3 4" key="1">
    <citation type="submission" date="2016-10" db="EMBL/GenBank/DDBJ databases">
        <authorList>
            <person name="de Groot N.N."/>
        </authorList>
    </citation>
    <scope>NUCLEOTIDE SEQUENCE [LARGE SCALE GENOMIC DNA]</scope>
    <source>
        <strain evidence="3 4">DSM 21799</strain>
    </source>
</reference>
<dbReference type="EMBL" id="FNRY01000001">
    <property type="protein sequence ID" value="SEB69760.1"/>
    <property type="molecule type" value="Genomic_DNA"/>
</dbReference>
<keyword evidence="2" id="KW-0472">Membrane</keyword>
<organism evidence="3 4">
    <name type="scientific">Paramicrobacterium humi</name>
    <dbReference type="NCBI Taxonomy" id="640635"/>
    <lineage>
        <taxon>Bacteria</taxon>
        <taxon>Bacillati</taxon>
        <taxon>Actinomycetota</taxon>
        <taxon>Actinomycetes</taxon>
        <taxon>Micrococcales</taxon>
        <taxon>Microbacteriaceae</taxon>
        <taxon>Paramicrobacterium</taxon>
    </lineage>
</organism>
<dbReference type="Proteomes" id="UP000199183">
    <property type="component" value="Unassembled WGS sequence"/>
</dbReference>
<dbReference type="STRING" id="640635.SAMN04489806_1535"/>
<keyword evidence="4" id="KW-1185">Reference proteome</keyword>
<dbReference type="RefSeq" id="WP_245723576.1">
    <property type="nucleotide sequence ID" value="NZ_FNRY01000001.1"/>
</dbReference>
<evidence type="ECO:0000313" key="4">
    <source>
        <dbReference type="Proteomes" id="UP000199183"/>
    </source>
</evidence>
<dbReference type="AlphaFoldDB" id="A0A1H4LGD2"/>
<protein>
    <recommendedName>
        <fullName evidence="5">Transglycosylase SLT domain-containing protein</fullName>
    </recommendedName>
</protein>
<feature type="transmembrane region" description="Helical" evidence="2">
    <location>
        <begin position="39"/>
        <end position="61"/>
    </location>
</feature>
<proteinExistence type="predicted"/>
<keyword evidence="2" id="KW-0812">Transmembrane</keyword>
<gene>
    <name evidence="3" type="ORF">SAMN04489806_1535</name>
</gene>
<evidence type="ECO:0000313" key="3">
    <source>
        <dbReference type="EMBL" id="SEB69760.1"/>
    </source>
</evidence>
<evidence type="ECO:0000256" key="2">
    <source>
        <dbReference type="SAM" id="Phobius"/>
    </source>
</evidence>
<keyword evidence="2" id="KW-1133">Transmembrane helix</keyword>
<dbReference type="SUPFAM" id="SSF53955">
    <property type="entry name" value="Lysozyme-like"/>
    <property type="match status" value="1"/>
</dbReference>
<feature type="region of interest" description="Disordered" evidence="1">
    <location>
        <begin position="1"/>
        <end position="23"/>
    </location>
</feature>
<dbReference type="InterPro" id="IPR023346">
    <property type="entry name" value="Lysozyme-like_dom_sf"/>
</dbReference>